<reference evidence="3 4" key="1">
    <citation type="submission" date="2021-01" db="EMBL/GenBank/DDBJ databases">
        <title>Whole genome shotgun sequence of Actinoplanes humidus NBRC 14915.</title>
        <authorList>
            <person name="Komaki H."/>
            <person name="Tamura T."/>
        </authorList>
    </citation>
    <scope>NUCLEOTIDE SEQUENCE [LARGE SCALE GENOMIC DNA]</scope>
    <source>
        <strain evidence="3 4">NBRC 14915</strain>
    </source>
</reference>
<sequence length="209" mass="22756">MLCERRPDAIVVTEAVRDYYGSSNRRELDRLETPEGRLEFQLTTRLLHPHLPATGRDHLAPTGVHEIAEADARDLTRWPGATFAATLALGPFYHLPDPEDRSRALSEIIRVTAPGGLVAIALIPRFTLLRRTLTIPDERARLTDLAFVDALLTRGAYSNPHPGRFTSASSPARRQSPASSAPPGICSTSVAHPPDRLSLSGFAGGPRGR</sequence>
<dbReference type="CDD" id="cd02440">
    <property type="entry name" value="AdoMet_MTases"/>
    <property type="match status" value="1"/>
</dbReference>
<evidence type="ECO:0000313" key="3">
    <source>
        <dbReference type="EMBL" id="GIE26568.1"/>
    </source>
</evidence>
<feature type="compositionally biased region" description="Low complexity" evidence="1">
    <location>
        <begin position="167"/>
        <end position="183"/>
    </location>
</feature>
<comment type="caution">
    <text evidence="3">The sequence shown here is derived from an EMBL/GenBank/DDBJ whole genome shotgun (WGS) entry which is preliminary data.</text>
</comment>
<evidence type="ECO:0000256" key="1">
    <source>
        <dbReference type="SAM" id="MobiDB-lite"/>
    </source>
</evidence>
<organism evidence="3 4">
    <name type="scientific">Winogradskya humida</name>
    <dbReference type="NCBI Taxonomy" id="113566"/>
    <lineage>
        <taxon>Bacteria</taxon>
        <taxon>Bacillati</taxon>
        <taxon>Actinomycetota</taxon>
        <taxon>Actinomycetes</taxon>
        <taxon>Micromonosporales</taxon>
        <taxon>Micromonosporaceae</taxon>
        <taxon>Winogradskya</taxon>
    </lineage>
</organism>
<keyword evidence="4" id="KW-1185">Reference proteome</keyword>
<dbReference type="EMBL" id="BOMN01000147">
    <property type="protein sequence ID" value="GIE26568.1"/>
    <property type="molecule type" value="Genomic_DNA"/>
</dbReference>
<accession>A0ABQ4A6U2</accession>
<gene>
    <name evidence="3" type="ORF">Ahu01nite_096700</name>
</gene>
<protein>
    <recommendedName>
        <fullName evidence="2">Methyltransferase type 11 domain-containing protein</fullName>
    </recommendedName>
</protein>
<dbReference type="Proteomes" id="UP000603200">
    <property type="component" value="Unassembled WGS sequence"/>
</dbReference>
<evidence type="ECO:0000313" key="4">
    <source>
        <dbReference type="Proteomes" id="UP000603200"/>
    </source>
</evidence>
<dbReference type="SUPFAM" id="SSF53335">
    <property type="entry name" value="S-adenosyl-L-methionine-dependent methyltransferases"/>
    <property type="match status" value="1"/>
</dbReference>
<dbReference type="InterPro" id="IPR013216">
    <property type="entry name" value="Methyltransf_11"/>
</dbReference>
<feature type="domain" description="Methyltransferase type 11" evidence="2">
    <location>
        <begin position="56"/>
        <end position="120"/>
    </location>
</feature>
<name>A0ABQ4A6U2_9ACTN</name>
<proteinExistence type="predicted"/>
<feature type="region of interest" description="Disordered" evidence="1">
    <location>
        <begin position="159"/>
        <end position="209"/>
    </location>
</feature>
<dbReference type="InterPro" id="IPR029063">
    <property type="entry name" value="SAM-dependent_MTases_sf"/>
</dbReference>
<evidence type="ECO:0000259" key="2">
    <source>
        <dbReference type="Pfam" id="PF08241"/>
    </source>
</evidence>
<dbReference type="Pfam" id="PF08241">
    <property type="entry name" value="Methyltransf_11"/>
    <property type="match status" value="1"/>
</dbReference>
<dbReference type="Gene3D" id="3.40.50.150">
    <property type="entry name" value="Vaccinia Virus protein VP39"/>
    <property type="match status" value="1"/>
</dbReference>